<dbReference type="KEGG" id="jre:108990971"/>
<gene>
    <name evidence="2" type="primary">LOC108990971</name>
</gene>
<dbReference type="InterPro" id="IPR012862">
    <property type="entry name" value="DUF1635"/>
</dbReference>
<dbReference type="PANTHER" id="PTHR33431">
    <property type="entry name" value="ENABLED-LIKE PROTEIN (DUF1635)"/>
    <property type="match status" value="1"/>
</dbReference>
<dbReference type="Proteomes" id="UP000235220">
    <property type="component" value="Chromosome 14"/>
</dbReference>
<dbReference type="RefSeq" id="XP_018820659.2">
    <property type="nucleotide sequence ID" value="XM_018965114.2"/>
</dbReference>
<organism evidence="1 2">
    <name type="scientific">Juglans regia</name>
    <name type="common">English walnut</name>
    <dbReference type="NCBI Taxonomy" id="51240"/>
    <lineage>
        <taxon>Eukaryota</taxon>
        <taxon>Viridiplantae</taxon>
        <taxon>Streptophyta</taxon>
        <taxon>Embryophyta</taxon>
        <taxon>Tracheophyta</taxon>
        <taxon>Spermatophyta</taxon>
        <taxon>Magnoliopsida</taxon>
        <taxon>eudicotyledons</taxon>
        <taxon>Gunneridae</taxon>
        <taxon>Pentapetalae</taxon>
        <taxon>rosids</taxon>
        <taxon>fabids</taxon>
        <taxon>Fagales</taxon>
        <taxon>Juglandaceae</taxon>
        <taxon>Juglans</taxon>
    </lineage>
</organism>
<dbReference type="FunCoup" id="A0A2I4EMN7">
    <property type="interactions" value="1140"/>
</dbReference>
<evidence type="ECO:0000313" key="2">
    <source>
        <dbReference type="RefSeq" id="XP_018820659.2"/>
    </source>
</evidence>
<dbReference type="Gramene" id="Jr14_11930_p1">
    <property type="protein sequence ID" value="cds.Jr14_11930_p1"/>
    <property type="gene ID" value="Jr14_11930"/>
</dbReference>
<proteinExistence type="predicted"/>
<name>A0A2I4EMN7_JUGRE</name>
<accession>A0A2I4EMN7</accession>
<dbReference type="OrthoDB" id="778241at2759"/>
<sequence>MDEFGSLWSYQESMDELRLKLFYANLELESLKMEANEEIRKNKEYVKSLLNLLKIANQERDEARDQLQKLLNKLMPSSTTELPSVPTHVQPESPLVIIPAKANSSITESNSLSETHNHHSHGSSPVDSFFDAVSSPDFSNINVVDSGNMGLVNQHLVHKYCSGYVSPGLASSGKVKIDPDSEVIENLVKGKALPEKGKLLQAVMEAGPLLQTLIVAGPLPRWRNPPPSQPFKIPPVSIEGFETANISFKSAATASFGIQKTQSSSPYPVMSRGSSQACSASVINFCADPASSCLSNPRLLTSCASFNNHIPESKRQRFQ</sequence>
<dbReference type="AlphaFoldDB" id="A0A2I4EMN7"/>
<dbReference type="Pfam" id="PF07795">
    <property type="entry name" value="DUF1635"/>
    <property type="match status" value="1"/>
</dbReference>
<protein>
    <submittedName>
        <fullName evidence="2">Uncharacterized protein LOC108990971 isoform X1</fullName>
    </submittedName>
</protein>
<dbReference type="GeneID" id="108990971"/>
<dbReference type="STRING" id="51240.A0A2I4EMN7"/>
<reference evidence="2" key="1">
    <citation type="submission" date="2025-08" db="UniProtKB">
        <authorList>
            <consortium name="RefSeq"/>
        </authorList>
    </citation>
    <scope>IDENTIFICATION</scope>
    <source>
        <tissue evidence="2">Leaves</tissue>
    </source>
</reference>
<keyword evidence="1" id="KW-1185">Reference proteome</keyword>
<dbReference type="PANTHER" id="PTHR33431:SF12">
    <property type="entry name" value="HIGH MOBILITY GROUP BOX PROTEIN, PUTATIVE (DUF1635)-RELATED"/>
    <property type="match status" value="1"/>
</dbReference>
<evidence type="ECO:0000313" key="1">
    <source>
        <dbReference type="Proteomes" id="UP000235220"/>
    </source>
</evidence>